<protein>
    <recommendedName>
        <fullName evidence="7">C-type lectin domain-containing protein</fullName>
    </recommendedName>
</protein>
<evidence type="ECO:0000313" key="9">
    <source>
        <dbReference type="Proteomes" id="UP001378592"/>
    </source>
</evidence>
<evidence type="ECO:0000256" key="3">
    <source>
        <dbReference type="ARBA" id="ARBA00022729"/>
    </source>
</evidence>
<dbReference type="SUPFAM" id="SSF56436">
    <property type="entry name" value="C-type lectin-like"/>
    <property type="match status" value="1"/>
</dbReference>
<dbReference type="Gene3D" id="3.10.100.10">
    <property type="entry name" value="Mannose-Binding Protein A, subunit A"/>
    <property type="match status" value="1"/>
</dbReference>
<gene>
    <name evidence="8" type="ORF">R5R35_002149</name>
</gene>
<evidence type="ECO:0000256" key="4">
    <source>
        <dbReference type="ARBA" id="ARBA00022734"/>
    </source>
</evidence>
<evidence type="ECO:0000256" key="5">
    <source>
        <dbReference type="SAM" id="MobiDB-lite"/>
    </source>
</evidence>
<dbReference type="InterPro" id="IPR051663">
    <property type="entry name" value="CLec_Tetranectin-domain"/>
</dbReference>
<sequence>MASRLLALLLVSLATWTPLATQPECASGEDVDVAVSASANATGHRRVRALLEQPQGAGGWQLRLQAGTTARGDGPHRQWLLLTLDGPPTRSPTSARTPSPRPPAGGLPTPSPVYLSLPGLGRYRQPPQAKDWFSARRLCHAEGARLWVPTSRREVARVFELFFPPNAAGAALLDRMWVGAGDLEQEGRFVTDDGEPIEDAGIAEFPPRQPDGKTAENCLGVYKSGLLIDYSCNQPLTFICKVPL</sequence>
<feature type="compositionally biased region" description="Pro residues" evidence="5">
    <location>
        <begin position="99"/>
        <end position="110"/>
    </location>
</feature>
<dbReference type="GO" id="GO:0005615">
    <property type="term" value="C:extracellular space"/>
    <property type="evidence" value="ECO:0007669"/>
    <property type="project" value="TreeGrafter"/>
</dbReference>
<keyword evidence="2" id="KW-0964">Secreted</keyword>
<evidence type="ECO:0000256" key="1">
    <source>
        <dbReference type="ARBA" id="ARBA00004613"/>
    </source>
</evidence>
<dbReference type="Pfam" id="PF00059">
    <property type="entry name" value="Lectin_C"/>
    <property type="match status" value="1"/>
</dbReference>
<evidence type="ECO:0000256" key="2">
    <source>
        <dbReference type="ARBA" id="ARBA00022525"/>
    </source>
</evidence>
<keyword evidence="9" id="KW-1185">Reference proteome</keyword>
<dbReference type="CDD" id="cd00037">
    <property type="entry name" value="CLECT"/>
    <property type="match status" value="1"/>
</dbReference>
<proteinExistence type="predicted"/>
<keyword evidence="3 6" id="KW-0732">Signal</keyword>
<comment type="caution">
    <text evidence="8">The sequence shown here is derived from an EMBL/GenBank/DDBJ whole genome shotgun (WGS) entry which is preliminary data.</text>
</comment>
<feature type="compositionally biased region" description="Low complexity" evidence="5">
    <location>
        <begin position="86"/>
        <end position="98"/>
    </location>
</feature>
<dbReference type="EMBL" id="JAZDUA010000290">
    <property type="protein sequence ID" value="KAK7862010.1"/>
    <property type="molecule type" value="Genomic_DNA"/>
</dbReference>
<feature type="chain" id="PRO_5042818681" description="C-type lectin domain-containing protein" evidence="6">
    <location>
        <begin position="22"/>
        <end position="244"/>
    </location>
</feature>
<dbReference type="InterPro" id="IPR001304">
    <property type="entry name" value="C-type_lectin-like"/>
</dbReference>
<dbReference type="InterPro" id="IPR016187">
    <property type="entry name" value="CTDL_fold"/>
</dbReference>
<accession>A0AAN9VHN7</accession>
<comment type="subcellular location">
    <subcellularLocation>
        <location evidence="1">Secreted</location>
    </subcellularLocation>
</comment>
<keyword evidence="4" id="KW-0430">Lectin</keyword>
<dbReference type="Proteomes" id="UP001378592">
    <property type="component" value="Unassembled WGS sequence"/>
</dbReference>
<evidence type="ECO:0000259" key="7">
    <source>
        <dbReference type="PROSITE" id="PS50041"/>
    </source>
</evidence>
<organism evidence="8 9">
    <name type="scientific">Gryllus longicercus</name>
    <dbReference type="NCBI Taxonomy" id="2509291"/>
    <lineage>
        <taxon>Eukaryota</taxon>
        <taxon>Metazoa</taxon>
        <taxon>Ecdysozoa</taxon>
        <taxon>Arthropoda</taxon>
        <taxon>Hexapoda</taxon>
        <taxon>Insecta</taxon>
        <taxon>Pterygota</taxon>
        <taxon>Neoptera</taxon>
        <taxon>Polyneoptera</taxon>
        <taxon>Orthoptera</taxon>
        <taxon>Ensifera</taxon>
        <taxon>Gryllidea</taxon>
        <taxon>Grylloidea</taxon>
        <taxon>Gryllidae</taxon>
        <taxon>Gryllinae</taxon>
        <taxon>Gryllus</taxon>
    </lineage>
</organism>
<dbReference type="AlphaFoldDB" id="A0AAN9VHN7"/>
<dbReference type="GO" id="GO:0008083">
    <property type="term" value="F:growth factor activity"/>
    <property type="evidence" value="ECO:0007669"/>
    <property type="project" value="TreeGrafter"/>
</dbReference>
<feature type="domain" description="C-type lectin" evidence="7">
    <location>
        <begin position="123"/>
        <end position="241"/>
    </location>
</feature>
<dbReference type="PANTHER" id="PTHR22799:SF1">
    <property type="entry name" value="C-TYPE LECTIN DOMAIN FAMILY 11 MEMBER A"/>
    <property type="match status" value="1"/>
</dbReference>
<dbReference type="InterPro" id="IPR016186">
    <property type="entry name" value="C-type_lectin-like/link_sf"/>
</dbReference>
<evidence type="ECO:0000313" key="8">
    <source>
        <dbReference type="EMBL" id="KAK7862010.1"/>
    </source>
</evidence>
<dbReference type="SMART" id="SM00034">
    <property type="entry name" value="CLECT"/>
    <property type="match status" value="1"/>
</dbReference>
<feature type="signal peptide" evidence="6">
    <location>
        <begin position="1"/>
        <end position="21"/>
    </location>
</feature>
<reference evidence="8 9" key="1">
    <citation type="submission" date="2024-03" db="EMBL/GenBank/DDBJ databases">
        <title>The genome assembly and annotation of the cricket Gryllus longicercus Weissman &amp; Gray.</title>
        <authorList>
            <person name="Szrajer S."/>
            <person name="Gray D."/>
            <person name="Ylla G."/>
        </authorList>
    </citation>
    <scope>NUCLEOTIDE SEQUENCE [LARGE SCALE GENOMIC DNA]</scope>
    <source>
        <strain evidence="8">DAG 2021-001</strain>
        <tissue evidence="8">Whole body minus gut</tissue>
    </source>
</reference>
<name>A0AAN9VHN7_9ORTH</name>
<dbReference type="GO" id="GO:0030246">
    <property type="term" value="F:carbohydrate binding"/>
    <property type="evidence" value="ECO:0007669"/>
    <property type="project" value="UniProtKB-KW"/>
</dbReference>
<dbReference type="PANTHER" id="PTHR22799">
    <property type="entry name" value="TETRANECTIN-RELATED"/>
    <property type="match status" value="1"/>
</dbReference>
<dbReference type="PROSITE" id="PS50041">
    <property type="entry name" value="C_TYPE_LECTIN_2"/>
    <property type="match status" value="1"/>
</dbReference>
<evidence type="ECO:0000256" key="6">
    <source>
        <dbReference type="SAM" id="SignalP"/>
    </source>
</evidence>
<feature type="region of interest" description="Disordered" evidence="5">
    <location>
        <begin position="83"/>
        <end position="110"/>
    </location>
</feature>